<evidence type="ECO:0000256" key="1">
    <source>
        <dbReference type="ARBA" id="ARBA00004651"/>
    </source>
</evidence>
<feature type="transmembrane region" description="Helical" evidence="8">
    <location>
        <begin position="344"/>
        <end position="365"/>
    </location>
</feature>
<evidence type="ECO:0000313" key="11">
    <source>
        <dbReference type="Proteomes" id="UP000190837"/>
    </source>
</evidence>
<feature type="transmembrane region" description="Helical" evidence="8">
    <location>
        <begin position="286"/>
        <end position="305"/>
    </location>
</feature>
<feature type="transmembrane region" description="Helical" evidence="8">
    <location>
        <begin position="112"/>
        <end position="129"/>
    </location>
</feature>
<dbReference type="RefSeq" id="WP_079542307.1">
    <property type="nucleotide sequence ID" value="NZ_FKLO01000083.1"/>
</dbReference>
<feature type="transmembrane region" description="Helical" evidence="8">
    <location>
        <begin position="7"/>
        <end position="26"/>
    </location>
</feature>
<dbReference type="InterPro" id="IPR050297">
    <property type="entry name" value="LipidA_mod_glycosyltrf_83"/>
</dbReference>
<evidence type="ECO:0000256" key="5">
    <source>
        <dbReference type="ARBA" id="ARBA00022692"/>
    </source>
</evidence>
<feature type="domain" description="Glycosyltransferase RgtA/B/C/D-like" evidence="9">
    <location>
        <begin position="53"/>
        <end position="220"/>
    </location>
</feature>
<protein>
    <recommendedName>
        <fullName evidence="9">Glycosyltransferase RgtA/B/C/D-like domain-containing protein</fullName>
    </recommendedName>
</protein>
<dbReference type="EMBL" id="FKLO01000083">
    <property type="protein sequence ID" value="SAM72631.1"/>
    <property type="molecule type" value="Genomic_DNA"/>
</dbReference>
<keyword evidence="3" id="KW-0328">Glycosyltransferase</keyword>
<proteinExistence type="predicted"/>
<feature type="transmembrane region" description="Helical" evidence="8">
    <location>
        <begin position="73"/>
        <end position="100"/>
    </location>
</feature>
<organism evidence="10 11">
    <name type="scientific">Cardiobacterium hominis</name>
    <dbReference type="NCBI Taxonomy" id="2718"/>
    <lineage>
        <taxon>Bacteria</taxon>
        <taxon>Pseudomonadati</taxon>
        <taxon>Pseudomonadota</taxon>
        <taxon>Gammaproteobacteria</taxon>
        <taxon>Cardiobacteriales</taxon>
        <taxon>Cardiobacteriaceae</taxon>
        <taxon>Cardiobacterium</taxon>
    </lineage>
</organism>
<keyword evidence="5 8" id="KW-0812">Transmembrane</keyword>
<dbReference type="InterPro" id="IPR038731">
    <property type="entry name" value="RgtA/B/C-like"/>
</dbReference>
<evidence type="ECO:0000256" key="7">
    <source>
        <dbReference type="ARBA" id="ARBA00023136"/>
    </source>
</evidence>
<name>A0A1C3H7H6_9GAMM</name>
<evidence type="ECO:0000259" key="9">
    <source>
        <dbReference type="Pfam" id="PF13231"/>
    </source>
</evidence>
<accession>A0A1C3H7H6</accession>
<evidence type="ECO:0000256" key="4">
    <source>
        <dbReference type="ARBA" id="ARBA00022679"/>
    </source>
</evidence>
<keyword evidence="7 8" id="KW-0472">Membrane</keyword>
<dbReference type="Pfam" id="PF13231">
    <property type="entry name" value="PMT_2"/>
    <property type="match status" value="1"/>
</dbReference>
<feature type="transmembrane region" description="Helical" evidence="8">
    <location>
        <begin position="312"/>
        <end position="329"/>
    </location>
</feature>
<dbReference type="GO" id="GO:0005886">
    <property type="term" value="C:plasma membrane"/>
    <property type="evidence" value="ECO:0007669"/>
    <property type="project" value="UniProtKB-SubCell"/>
</dbReference>
<sequence length="504" mass="56361">MHKNGKTPWALLLAAYITVWLLASWLRSPSLDSYGDMVENYAWGQTWEWGSFKHPPLFAWLVRLWFSVFPTEVWAYFLLSYVNAAVGALGIVALATLWLPPSHDVRRDNARLLALLFALASLPYANLAAKFNADTVLLSLWPWTAFCFFRAARPGAALGWSVALGVLAAAAMLGKYFSGVLLLSLFLISWLRPWRSWYASPRPYVALTVFAALLAPHVYWEWSLDFPFRQYLSGKFAGGDGAARMVSFALSAFYYWALPWLLFAWLWRRWQWHATVLVPVFPHTSLVALTLLPAAITLALHVLLGIHLTTHWAIPLWFALPALLTLWLLPKLPEAPLWPQARRAVYGVALLILVGSAGYVASTALRGKSSYYYSRQALVAAVEAAFAERYPGATLRWVGGTWAESASFAFFAPSHPRALPGVPDAMPALVNLHPTWAREHGAILCTGTYGTGDDAACETQAEAWLAARGVAPQRQEISYRAEGWRYPRPQEKRAVVYWVAPLRQ</sequence>
<keyword evidence="2" id="KW-1003">Cell membrane</keyword>
<reference evidence="11" key="1">
    <citation type="submission" date="2016-04" db="EMBL/GenBank/DDBJ databases">
        <authorList>
            <person name="Tagini F."/>
        </authorList>
    </citation>
    <scope>NUCLEOTIDE SEQUENCE [LARGE SCALE GENOMIC DNA]</scope>
    <source>
        <strain evidence="11">CHUV0807</strain>
    </source>
</reference>
<dbReference type="PANTHER" id="PTHR33908">
    <property type="entry name" value="MANNOSYLTRANSFERASE YKCB-RELATED"/>
    <property type="match status" value="1"/>
</dbReference>
<evidence type="ECO:0000256" key="6">
    <source>
        <dbReference type="ARBA" id="ARBA00022989"/>
    </source>
</evidence>
<comment type="subcellular location">
    <subcellularLocation>
        <location evidence="1">Cell membrane</location>
        <topology evidence="1">Multi-pass membrane protein</topology>
    </subcellularLocation>
</comment>
<feature type="transmembrane region" description="Helical" evidence="8">
    <location>
        <begin position="241"/>
        <end position="266"/>
    </location>
</feature>
<evidence type="ECO:0000256" key="8">
    <source>
        <dbReference type="SAM" id="Phobius"/>
    </source>
</evidence>
<dbReference type="PANTHER" id="PTHR33908:SF9">
    <property type="entry name" value="BLL5595 PROTEIN"/>
    <property type="match status" value="1"/>
</dbReference>
<dbReference type="Proteomes" id="UP000190837">
    <property type="component" value="Unassembled WGS sequence"/>
</dbReference>
<dbReference type="GO" id="GO:0016763">
    <property type="term" value="F:pentosyltransferase activity"/>
    <property type="evidence" value="ECO:0007669"/>
    <property type="project" value="TreeGrafter"/>
</dbReference>
<keyword evidence="6 8" id="KW-1133">Transmembrane helix</keyword>
<gene>
    <name evidence="10" type="ORF">CHUV0807_2497</name>
</gene>
<keyword evidence="4" id="KW-0808">Transferase</keyword>
<dbReference type="GO" id="GO:0009103">
    <property type="term" value="P:lipopolysaccharide biosynthetic process"/>
    <property type="evidence" value="ECO:0007669"/>
    <property type="project" value="UniProtKB-ARBA"/>
</dbReference>
<feature type="transmembrane region" description="Helical" evidence="8">
    <location>
        <begin position="203"/>
        <end position="220"/>
    </location>
</feature>
<evidence type="ECO:0000256" key="3">
    <source>
        <dbReference type="ARBA" id="ARBA00022676"/>
    </source>
</evidence>
<dbReference type="AlphaFoldDB" id="A0A1C3H7H6"/>
<feature type="transmembrane region" description="Helical" evidence="8">
    <location>
        <begin position="164"/>
        <end position="191"/>
    </location>
</feature>
<evidence type="ECO:0000313" key="10">
    <source>
        <dbReference type="EMBL" id="SAM72631.1"/>
    </source>
</evidence>
<evidence type="ECO:0000256" key="2">
    <source>
        <dbReference type="ARBA" id="ARBA00022475"/>
    </source>
</evidence>